<organism evidence="1 2">
    <name type="scientific">Chroogloeocystis siderophila 5.2 s.c.1</name>
    <dbReference type="NCBI Taxonomy" id="247279"/>
    <lineage>
        <taxon>Bacteria</taxon>
        <taxon>Bacillati</taxon>
        <taxon>Cyanobacteriota</taxon>
        <taxon>Cyanophyceae</taxon>
        <taxon>Oscillatoriophycideae</taxon>
        <taxon>Chroococcales</taxon>
        <taxon>Chroococcaceae</taxon>
        <taxon>Chroogloeocystis</taxon>
    </lineage>
</organism>
<reference evidence="1 2" key="1">
    <citation type="submission" date="2016-11" db="EMBL/GenBank/DDBJ databases">
        <title>Draft Genome Sequences of Nine Cyanobacterial Strains from Diverse Habitats.</title>
        <authorList>
            <person name="Zhu T."/>
            <person name="Hou S."/>
            <person name="Lu X."/>
            <person name="Hess W.R."/>
        </authorList>
    </citation>
    <scope>NUCLEOTIDE SEQUENCE [LARGE SCALE GENOMIC DNA]</scope>
    <source>
        <strain evidence="1 2">5.2 s.c.1</strain>
    </source>
</reference>
<evidence type="ECO:0000313" key="2">
    <source>
        <dbReference type="Proteomes" id="UP000185984"/>
    </source>
</evidence>
<dbReference type="OrthoDB" id="515734at2"/>
<gene>
    <name evidence="1" type="ORF">NIES1031_00290</name>
</gene>
<accession>A0A1U7HZM6</accession>
<comment type="caution">
    <text evidence="1">The sequence shown here is derived from an EMBL/GenBank/DDBJ whole genome shotgun (WGS) entry which is preliminary data.</text>
</comment>
<dbReference type="Proteomes" id="UP000185984">
    <property type="component" value="Unassembled WGS sequence"/>
</dbReference>
<name>A0A1U7HZM6_9CHRO</name>
<proteinExistence type="predicted"/>
<sequence>MKLKLILLGLVAMTGLGVIFFHITNNKSSEQISQINPQWQTYIEPNTYSIQHPPNWFVERLRRELVIITSQPPVKKWHGKITS</sequence>
<dbReference type="AlphaFoldDB" id="A0A1U7HZM6"/>
<keyword evidence="2" id="KW-1185">Reference proteome</keyword>
<protein>
    <submittedName>
        <fullName evidence="1">Uncharacterized protein</fullName>
    </submittedName>
</protein>
<dbReference type="RefSeq" id="WP_073547579.1">
    <property type="nucleotide sequence ID" value="NZ_CAWMVK010000001.1"/>
</dbReference>
<evidence type="ECO:0000313" key="1">
    <source>
        <dbReference type="EMBL" id="OKH29083.1"/>
    </source>
</evidence>
<dbReference type="EMBL" id="MRCC01000001">
    <property type="protein sequence ID" value="OKH29083.1"/>
    <property type="molecule type" value="Genomic_DNA"/>
</dbReference>